<dbReference type="VEuPathDB" id="FungiDB:FOZG_17435"/>
<dbReference type="GO" id="GO:0005975">
    <property type="term" value="P:carbohydrate metabolic process"/>
    <property type="evidence" value="ECO:0007669"/>
    <property type="project" value="InterPro"/>
</dbReference>
<evidence type="ECO:0000256" key="1">
    <source>
        <dbReference type="ARBA" id="ARBA00022801"/>
    </source>
</evidence>
<dbReference type="VEuPathDB" id="FungiDB:FOMG_07607"/>
<dbReference type="Gene3D" id="3.20.20.80">
    <property type="entry name" value="Glycosidases"/>
    <property type="match status" value="1"/>
</dbReference>
<gene>
    <name evidence="5" type="ORF">BFJ69_g17511</name>
</gene>
<dbReference type="GO" id="GO:0009341">
    <property type="term" value="C:beta-galactosidase complex"/>
    <property type="evidence" value="ECO:0007669"/>
    <property type="project" value="InterPro"/>
</dbReference>
<evidence type="ECO:0000259" key="3">
    <source>
        <dbReference type="Pfam" id="PF02449"/>
    </source>
</evidence>
<proteinExistence type="predicted"/>
<dbReference type="Pfam" id="PF02449">
    <property type="entry name" value="Glyco_hydro_42"/>
    <property type="match status" value="1"/>
</dbReference>
<protein>
    <recommendedName>
        <fullName evidence="7">Beta-galactosidase</fullName>
    </recommendedName>
</protein>
<keyword evidence="2" id="KW-0326">Glycosidase</keyword>
<keyword evidence="1" id="KW-0378">Hydrolase</keyword>
<name>A0A420M815_FUSOX</name>
<dbReference type="Gene3D" id="2.60.220.20">
    <property type="entry name" value="putative beta-Galactosidase from caulobacter crescentus"/>
    <property type="match status" value="1"/>
</dbReference>
<dbReference type="EMBL" id="MRCX01000851">
    <property type="protein sequence ID" value="RKK57408.1"/>
    <property type="molecule type" value="Genomic_DNA"/>
</dbReference>
<evidence type="ECO:0008006" key="7">
    <source>
        <dbReference type="Google" id="ProtNLM"/>
    </source>
</evidence>
<dbReference type="VEuPathDB" id="FungiDB:FOC1_g10001714"/>
<feature type="domain" description="DUF5597" evidence="4">
    <location>
        <begin position="401"/>
        <end position="531"/>
    </location>
</feature>
<dbReference type="VEuPathDB" id="FungiDB:FOXG_17496"/>
<dbReference type="VEuPathDB" id="FungiDB:HZS61_007701"/>
<feature type="domain" description="Glycoside hydrolase family 42 N-terminal" evidence="3">
    <location>
        <begin position="49"/>
        <end position="198"/>
    </location>
</feature>
<dbReference type="Pfam" id="PF18120">
    <property type="entry name" value="DUF5597"/>
    <property type="match status" value="1"/>
</dbReference>
<dbReference type="GO" id="GO:0004565">
    <property type="term" value="F:beta-galactosidase activity"/>
    <property type="evidence" value="ECO:0007669"/>
    <property type="project" value="InterPro"/>
</dbReference>
<evidence type="ECO:0000256" key="2">
    <source>
        <dbReference type="ARBA" id="ARBA00023295"/>
    </source>
</evidence>
<reference evidence="5 6" key="1">
    <citation type="journal article" date="2018" name="Sci. Rep.">
        <title>Characterisation of pathogen-specific regions and novel effector candidates in Fusarium oxysporum f. sp. cepae.</title>
        <authorList>
            <person name="Armitage A.D."/>
            <person name="Taylor A."/>
            <person name="Sobczyk M.K."/>
            <person name="Baxter L."/>
            <person name="Greenfield B.P."/>
            <person name="Bates H.J."/>
            <person name="Wilson F."/>
            <person name="Jackson A.C."/>
            <person name="Ott S."/>
            <person name="Harrison R.J."/>
            <person name="Clarkson J.P."/>
        </authorList>
    </citation>
    <scope>NUCLEOTIDE SEQUENCE [LARGE SCALE GENOMIC DNA]</scope>
    <source>
        <strain evidence="5 6">Fo_A13</strain>
    </source>
</reference>
<dbReference type="SUPFAM" id="SSF51445">
    <property type="entry name" value="(Trans)glycosidases"/>
    <property type="match status" value="1"/>
</dbReference>
<accession>A0A420M815</accession>
<sequence length="563" mass="62782">MARLDIPHLKPTANSAQLIVRGQPFLMLPAELQNSSLSSAEYMSSVWHNLKASNFNTILGSVSWESIEPDEGKFDFSELDKVILDARQHELHLVLLWFGSYKNGVSSYVPSWVKTNPSRFPRVQILDENRRLKVIDTISPLCEAACEADAKAFSALMGHIKEIDAAHSTVLMIQVENECGILGDSRDRSWLADKAFRQPVPCELLAHLAGKQQLHPEFEKRWPGLRGNIAPGDGKTWEQVFGTGNTADEMFMAYALASYVGKVARAGKEEYPIPFFTNVWLNTDDESILDLEGVPESLEFKIVAGGGTKPGVYPSGGPCPHTLDLWKHCAPALDFISPDVYLQDYGWACKQYRYENQPLFIPEQRADARGSRQAWLAYGSFCALGCSPFGIDTIAVSDNEFKKPYGLLARMSNHILTAQASSPEDMFGFYFDEPSRTARNSWIKSMGNFRLHVARSFVFGKQTEGYGIIIHRGQGYFLLIGEGFQVKFESLIPDATYTGILDFMELHVSADGHLSKGRRLNGDERNNGEFATMPAESPDYNGFPIRVTIPSRTCVAECVVYSI</sequence>
<dbReference type="Proteomes" id="UP000285084">
    <property type="component" value="Unassembled WGS sequence"/>
</dbReference>
<comment type="caution">
    <text evidence="5">The sequence shown here is derived from an EMBL/GenBank/DDBJ whole genome shotgun (WGS) entry which is preliminary data.</text>
</comment>
<dbReference type="InterPro" id="IPR040719">
    <property type="entry name" value="DUF5597"/>
</dbReference>
<evidence type="ECO:0000259" key="4">
    <source>
        <dbReference type="Pfam" id="PF18120"/>
    </source>
</evidence>
<organism evidence="5 6">
    <name type="scientific">Fusarium oxysporum</name>
    <name type="common">Fusarium vascular wilt</name>
    <dbReference type="NCBI Taxonomy" id="5507"/>
    <lineage>
        <taxon>Eukaryota</taxon>
        <taxon>Fungi</taxon>
        <taxon>Dikarya</taxon>
        <taxon>Ascomycota</taxon>
        <taxon>Pezizomycotina</taxon>
        <taxon>Sordariomycetes</taxon>
        <taxon>Hypocreomycetidae</taxon>
        <taxon>Hypocreales</taxon>
        <taxon>Nectriaceae</taxon>
        <taxon>Fusarium</taxon>
        <taxon>Fusarium oxysporum species complex</taxon>
    </lineage>
</organism>
<dbReference type="InterPro" id="IPR013529">
    <property type="entry name" value="Glyco_hydro_42_N"/>
</dbReference>
<evidence type="ECO:0000313" key="5">
    <source>
        <dbReference type="EMBL" id="RKK57408.1"/>
    </source>
</evidence>
<dbReference type="FunFam" id="3.20.20.80:FF:000135">
    <property type="entry name" value="Beta-galactosidase, putative, bgl35A"/>
    <property type="match status" value="1"/>
</dbReference>
<dbReference type="InterPro" id="IPR017853">
    <property type="entry name" value="GH"/>
</dbReference>
<dbReference type="VEuPathDB" id="FungiDB:FOIG_09158"/>
<dbReference type="AlphaFoldDB" id="A0A420M815"/>
<dbReference type="VEuPathDB" id="FungiDB:FOC4_g10002422"/>
<evidence type="ECO:0000313" key="6">
    <source>
        <dbReference type="Proteomes" id="UP000285084"/>
    </source>
</evidence>